<dbReference type="OrthoDB" id="5410741at2759"/>
<evidence type="ECO:0000256" key="1">
    <source>
        <dbReference type="SAM" id="MobiDB-lite"/>
    </source>
</evidence>
<accession>A0A9P4U3N8</accession>
<dbReference type="Proteomes" id="UP000800235">
    <property type="component" value="Unassembled WGS sequence"/>
</dbReference>
<dbReference type="Gene3D" id="3.30.420.10">
    <property type="entry name" value="Ribonuclease H-like superfamily/Ribonuclease H"/>
    <property type="match status" value="1"/>
</dbReference>
<sequence>MARKTRAKPSPAIGSIFGSPTRYTSSPLSFRISQNVKIYVALGVSYNHKEPLIFYKDPAEPSAPKPYKPRKPRKSLVQTEEEYTKAIDEFTRQSAGVEVLPKGNAMTQKFYAEQILPKHIDEIRMLEERYSHRFQLQEDGDPSHGNRSKNNLPAKLKRNSDLLLVIHPPQSPDLNPIEAV</sequence>
<proteinExistence type="predicted"/>
<comment type="caution">
    <text evidence="2">The sequence shown here is derived from an EMBL/GenBank/DDBJ whole genome shotgun (WGS) entry which is preliminary data.</text>
</comment>
<name>A0A9P4U3N8_9PEZI</name>
<dbReference type="GO" id="GO:0003676">
    <property type="term" value="F:nucleic acid binding"/>
    <property type="evidence" value="ECO:0007669"/>
    <property type="project" value="InterPro"/>
</dbReference>
<gene>
    <name evidence="2" type="ORF">EJ08DRAFT_656842</name>
</gene>
<organism evidence="2 3">
    <name type="scientific">Tothia fuscella</name>
    <dbReference type="NCBI Taxonomy" id="1048955"/>
    <lineage>
        <taxon>Eukaryota</taxon>
        <taxon>Fungi</taxon>
        <taxon>Dikarya</taxon>
        <taxon>Ascomycota</taxon>
        <taxon>Pezizomycotina</taxon>
        <taxon>Dothideomycetes</taxon>
        <taxon>Pleosporomycetidae</taxon>
        <taxon>Venturiales</taxon>
        <taxon>Cylindrosympodiaceae</taxon>
        <taxon>Tothia</taxon>
    </lineage>
</organism>
<feature type="region of interest" description="Disordered" evidence="1">
    <location>
        <begin position="136"/>
        <end position="156"/>
    </location>
</feature>
<reference evidence="2" key="1">
    <citation type="journal article" date="2020" name="Stud. Mycol.">
        <title>101 Dothideomycetes genomes: a test case for predicting lifestyles and emergence of pathogens.</title>
        <authorList>
            <person name="Haridas S."/>
            <person name="Albert R."/>
            <person name="Binder M."/>
            <person name="Bloem J."/>
            <person name="Labutti K."/>
            <person name="Salamov A."/>
            <person name="Andreopoulos B."/>
            <person name="Baker S."/>
            <person name="Barry K."/>
            <person name="Bills G."/>
            <person name="Bluhm B."/>
            <person name="Cannon C."/>
            <person name="Castanera R."/>
            <person name="Culley D."/>
            <person name="Daum C."/>
            <person name="Ezra D."/>
            <person name="Gonzalez J."/>
            <person name="Henrissat B."/>
            <person name="Kuo A."/>
            <person name="Liang C."/>
            <person name="Lipzen A."/>
            <person name="Lutzoni F."/>
            <person name="Magnuson J."/>
            <person name="Mondo S."/>
            <person name="Nolan M."/>
            <person name="Ohm R."/>
            <person name="Pangilinan J."/>
            <person name="Park H.-J."/>
            <person name="Ramirez L."/>
            <person name="Alfaro M."/>
            <person name="Sun H."/>
            <person name="Tritt A."/>
            <person name="Yoshinaga Y."/>
            <person name="Zwiers L.-H."/>
            <person name="Turgeon B."/>
            <person name="Goodwin S."/>
            <person name="Spatafora J."/>
            <person name="Crous P."/>
            <person name="Grigoriev I."/>
        </authorList>
    </citation>
    <scope>NUCLEOTIDE SEQUENCE</scope>
    <source>
        <strain evidence="2">CBS 130266</strain>
    </source>
</reference>
<protein>
    <recommendedName>
        <fullName evidence="4">Tc1-like transposase DDE domain-containing protein</fullName>
    </recommendedName>
</protein>
<dbReference type="EMBL" id="MU007014">
    <property type="protein sequence ID" value="KAF2435218.1"/>
    <property type="molecule type" value="Genomic_DNA"/>
</dbReference>
<feature type="region of interest" description="Disordered" evidence="1">
    <location>
        <begin position="57"/>
        <end position="80"/>
    </location>
</feature>
<evidence type="ECO:0008006" key="4">
    <source>
        <dbReference type="Google" id="ProtNLM"/>
    </source>
</evidence>
<keyword evidence="3" id="KW-1185">Reference proteome</keyword>
<evidence type="ECO:0000313" key="2">
    <source>
        <dbReference type="EMBL" id="KAF2435218.1"/>
    </source>
</evidence>
<dbReference type="InterPro" id="IPR036397">
    <property type="entry name" value="RNaseH_sf"/>
</dbReference>
<evidence type="ECO:0000313" key="3">
    <source>
        <dbReference type="Proteomes" id="UP000800235"/>
    </source>
</evidence>
<dbReference type="AlphaFoldDB" id="A0A9P4U3N8"/>